<dbReference type="InterPro" id="IPR003121">
    <property type="entry name" value="SWIB_MDM2_domain"/>
</dbReference>
<evidence type="ECO:0000313" key="4">
    <source>
        <dbReference type="Proteomes" id="UP001150569"/>
    </source>
</evidence>
<feature type="domain" description="DM2" evidence="2">
    <location>
        <begin position="275"/>
        <end position="373"/>
    </location>
</feature>
<comment type="caution">
    <text evidence="3">The sequence shown here is derived from an EMBL/GenBank/DDBJ whole genome shotgun (WGS) entry which is preliminary data.</text>
</comment>
<dbReference type="OrthoDB" id="10263741at2759"/>
<sequence length="382" mass="41144">MDTPTAPKRRASEAPTTPGLPPGALGTVTALNGLPAALASIGIPTTPAAAKRPRVTDRQLPADLESAVPESRLLTDLQEFERKLDATILRKRLELQEAKGGSYSVQRTLRMFISNTVAHQAHQLEEETPHDTQAPTTPAVAADAAPSGFPAGSLADTLKKLDTAAITVPSWTLKIEGRLLELPYSKKTAAAYKFTSFFESVAVELIRDPTGYPGSASSGGEGSAASQQQQAAAEARESQITEWRRTEAQPDMDGFEIKRCGDVDVPLRIILTPRPLTNRFRLSVELARVLGFLDATGSGGSDAAGGPAKQASAVTMTQLQVITHLWQYIRNHNLQSPVDPQRVVGDATLQKLLGAKEWSFPFVSHLLRPHLLPPEPIVIEYT</sequence>
<dbReference type="PANTHER" id="PTHR13844">
    <property type="entry name" value="SWI/SNF-RELATED MATRIX-ASSOCIATED ACTIN-DEPENDENT REGULATOR OF CHROMATIN SUBFAMILY D"/>
    <property type="match status" value="1"/>
</dbReference>
<dbReference type="SMART" id="SM00151">
    <property type="entry name" value="SWIB"/>
    <property type="match status" value="1"/>
</dbReference>
<accession>A0A9W8AFW1</accession>
<feature type="region of interest" description="Disordered" evidence="1">
    <location>
        <begin position="123"/>
        <end position="148"/>
    </location>
</feature>
<keyword evidence="3" id="KW-0808">Transferase</keyword>
<keyword evidence="4" id="KW-1185">Reference proteome</keyword>
<name>A0A9W8AFW1_9FUNG</name>
<feature type="non-terminal residue" evidence="3">
    <location>
        <position position="382"/>
    </location>
</feature>
<feature type="compositionally biased region" description="Low complexity" evidence="1">
    <location>
        <begin position="223"/>
        <end position="233"/>
    </location>
</feature>
<dbReference type="Proteomes" id="UP001150569">
    <property type="component" value="Unassembled WGS sequence"/>
</dbReference>
<dbReference type="Pfam" id="PF02201">
    <property type="entry name" value="SWIB"/>
    <property type="match status" value="1"/>
</dbReference>
<dbReference type="GO" id="GO:0004674">
    <property type="term" value="F:protein serine/threonine kinase activity"/>
    <property type="evidence" value="ECO:0007669"/>
    <property type="project" value="UniProtKB-EC"/>
</dbReference>
<evidence type="ECO:0000313" key="3">
    <source>
        <dbReference type="EMBL" id="KAJ1926684.1"/>
    </source>
</evidence>
<dbReference type="EC" id="2.7.11.1" evidence="3"/>
<dbReference type="CDD" id="cd10568">
    <property type="entry name" value="SWIB_like"/>
    <property type="match status" value="1"/>
</dbReference>
<dbReference type="AlphaFoldDB" id="A0A9W8AFW1"/>
<feature type="compositionally biased region" description="Low complexity" evidence="1">
    <location>
        <begin position="14"/>
        <end position="26"/>
    </location>
</feature>
<dbReference type="Gene3D" id="1.10.245.10">
    <property type="entry name" value="SWIB/MDM2 domain"/>
    <property type="match status" value="1"/>
</dbReference>
<evidence type="ECO:0000259" key="2">
    <source>
        <dbReference type="PROSITE" id="PS51925"/>
    </source>
</evidence>
<dbReference type="InterPro" id="IPR036885">
    <property type="entry name" value="SWIB_MDM2_dom_sf"/>
</dbReference>
<dbReference type="PROSITE" id="PS51925">
    <property type="entry name" value="SWIB_MDM2"/>
    <property type="match status" value="1"/>
</dbReference>
<proteinExistence type="predicted"/>
<protein>
    <submittedName>
        <fullName evidence="3">SWI/SNF and RSC complex subunit Ssr3</fullName>
        <ecNumber evidence="3">2.7.11.1</ecNumber>
    </submittedName>
</protein>
<organism evidence="3 4">
    <name type="scientific">Tieghemiomyces parasiticus</name>
    <dbReference type="NCBI Taxonomy" id="78921"/>
    <lineage>
        <taxon>Eukaryota</taxon>
        <taxon>Fungi</taxon>
        <taxon>Fungi incertae sedis</taxon>
        <taxon>Zoopagomycota</taxon>
        <taxon>Kickxellomycotina</taxon>
        <taxon>Dimargaritomycetes</taxon>
        <taxon>Dimargaritales</taxon>
        <taxon>Dimargaritaceae</taxon>
        <taxon>Tieghemiomyces</taxon>
    </lineage>
</organism>
<dbReference type="SUPFAM" id="SSF47592">
    <property type="entry name" value="SWIB/MDM2 domain"/>
    <property type="match status" value="1"/>
</dbReference>
<evidence type="ECO:0000256" key="1">
    <source>
        <dbReference type="SAM" id="MobiDB-lite"/>
    </source>
</evidence>
<reference evidence="3" key="1">
    <citation type="submission" date="2022-07" db="EMBL/GenBank/DDBJ databases">
        <title>Phylogenomic reconstructions and comparative analyses of Kickxellomycotina fungi.</title>
        <authorList>
            <person name="Reynolds N.K."/>
            <person name="Stajich J.E."/>
            <person name="Barry K."/>
            <person name="Grigoriev I.V."/>
            <person name="Crous P."/>
            <person name="Smith M.E."/>
        </authorList>
    </citation>
    <scope>NUCLEOTIDE SEQUENCE</scope>
    <source>
        <strain evidence="3">RSA 861</strain>
    </source>
</reference>
<feature type="compositionally biased region" description="Low complexity" evidence="1">
    <location>
        <begin position="132"/>
        <end position="148"/>
    </location>
</feature>
<feature type="region of interest" description="Disordered" evidence="1">
    <location>
        <begin position="1"/>
        <end position="26"/>
    </location>
</feature>
<feature type="region of interest" description="Disordered" evidence="1">
    <location>
        <begin position="212"/>
        <end position="240"/>
    </location>
</feature>
<gene>
    <name evidence="3" type="primary">ssr3</name>
    <name evidence="3" type="ORF">IWQ60_003570</name>
</gene>
<dbReference type="EMBL" id="JANBPT010000155">
    <property type="protein sequence ID" value="KAJ1926684.1"/>
    <property type="molecule type" value="Genomic_DNA"/>
</dbReference>
<dbReference type="InterPro" id="IPR019835">
    <property type="entry name" value="SWIB_domain"/>
</dbReference>